<organism evidence="1 2">
    <name type="scientific">Spiroplasma turonicum</name>
    <dbReference type="NCBI Taxonomy" id="216946"/>
    <lineage>
        <taxon>Bacteria</taxon>
        <taxon>Bacillati</taxon>
        <taxon>Mycoplasmatota</taxon>
        <taxon>Mollicutes</taxon>
        <taxon>Entomoplasmatales</taxon>
        <taxon>Spiroplasmataceae</taxon>
        <taxon>Spiroplasma</taxon>
    </lineage>
</organism>
<accession>A0A0K1P7A7</accession>
<dbReference type="SUPFAM" id="SSF48179">
    <property type="entry name" value="6-phosphogluconate dehydrogenase C-terminal domain-like"/>
    <property type="match status" value="1"/>
</dbReference>
<evidence type="ECO:0000313" key="1">
    <source>
        <dbReference type="EMBL" id="AKU79782.1"/>
    </source>
</evidence>
<evidence type="ECO:0000313" key="2">
    <source>
        <dbReference type="Proteomes" id="UP000067243"/>
    </source>
</evidence>
<dbReference type="InterPro" id="IPR008927">
    <property type="entry name" value="6-PGluconate_DH-like_C_sf"/>
</dbReference>
<proteinExistence type="predicted"/>
<protein>
    <submittedName>
        <fullName evidence="1">6-phosphogluconate dehydrogenase family protein</fullName>
    </submittedName>
</protein>
<dbReference type="PATRIC" id="fig|216946.3.peg.538"/>
<gene>
    <name evidence="1" type="ORF">STURON_00536</name>
</gene>
<name>A0A0K1P7A7_9MOLU</name>
<dbReference type="EMBL" id="CP012328">
    <property type="protein sequence ID" value="AKU79782.1"/>
    <property type="molecule type" value="Genomic_DNA"/>
</dbReference>
<dbReference type="Gene3D" id="1.10.1040.10">
    <property type="entry name" value="N-(1-d-carboxylethyl)-l-norvaline Dehydrogenase, domain 2"/>
    <property type="match status" value="1"/>
</dbReference>
<dbReference type="InterPro" id="IPR013328">
    <property type="entry name" value="6PGD_dom2"/>
</dbReference>
<dbReference type="STRING" id="216946.STURO_v1c05340"/>
<keyword evidence="2" id="KW-1185">Reference proteome</keyword>
<sequence>MWNHGSVISNLLAELMINAFSKELKIENYSYVMIIYGEGLWILEEAIKQGTPTTIIGLSVMMRQNSLQMNNFVEKSSKCFEK</sequence>
<dbReference type="Proteomes" id="UP000067243">
    <property type="component" value="Chromosome"/>
</dbReference>
<reference evidence="1 2" key="1">
    <citation type="journal article" date="2015" name="Genome Announc.">
        <title>Complete Genome Sequence of Spiroplasma turonicum Strain Tab4cT, a Parasite of a Horse Fly, Haematopota sp. (Diptera: Tabanidae).</title>
        <authorList>
            <person name="Davis R.E."/>
            <person name="Shao J."/>
            <person name="Zhao Y."/>
            <person name="Gasparich G.E."/>
            <person name="Gaynor B.J."/>
            <person name="Donofrio N."/>
        </authorList>
    </citation>
    <scope>NUCLEOTIDE SEQUENCE [LARGE SCALE GENOMIC DNA]</scope>
    <source>
        <strain evidence="1 2">Tab4c</strain>
    </source>
</reference>
<dbReference type="AlphaFoldDB" id="A0A0K1P7A7"/>
<dbReference type="KEGG" id="stur:STURON_00536"/>